<dbReference type="OrthoDB" id="2687876at2759"/>
<reference evidence="4" key="1">
    <citation type="journal article" date="2017" name="Nat. Microbiol.">
        <title>Global analysis of biosynthetic gene clusters reveals vast potential of secondary metabolite production in Penicillium species.</title>
        <authorList>
            <person name="Nielsen J.C."/>
            <person name="Grijseels S."/>
            <person name="Prigent S."/>
            <person name="Ji B."/>
            <person name="Dainat J."/>
            <person name="Nielsen K.F."/>
            <person name="Frisvad J.C."/>
            <person name="Workman M."/>
            <person name="Nielsen J."/>
        </authorList>
    </citation>
    <scope>NUCLEOTIDE SEQUENCE [LARGE SCALE GENOMIC DNA]</scope>
    <source>
        <strain evidence="4">IBT 29486</strain>
    </source>
</reference>
<dbReference type="InterPro" id="IPR036047">
    <property type="entry name" value="F-box-like_dom_sf"/>
</dbReference>
<evidence type="ECO:0000313" key="3">
    <source>
        <dbReference type="EMBL" id="OQD97562.1"/>
    </source>
</evidence>
<evidence type="ECO:0000256" key="1">
    <source>
        <dbReference type="SAM" id="MobiDB-lite"/>
    </source>
</evidence>
<feature type="domain" description="F-box" evidence="2">
    <location>
        <begin position="44"/>
        <end position="90"/>
    </location>
</feature>
<gene>
    <name evidence="3" type="ORF">PENVUL_c083G03096</name>
</gene>
<sequence length="329" mass="37774">MSAIKKLSESTYTFLALIDHTLDDIESLCHLDNGHDRRVPCYGLGPLENVPLEILQMILLRLDIRSMTQFRRVNRRARLVVDHIPQYKQIVLHAPASIRGCLSLRSGFSFSCQDLYDKLRTAECDSCGDFGGYLYLVTCRRVCFLCFTEKADYLPLLRSDVIRKFGLRSEHLAKLPSFKSVPGRYSSRGIKCHRRLTLFDHSAAREAGIFVHGDSNSMKQYASESLAKRIEIHQSRNARSTGGVKPPRLPRSEESFDGFSSNPIRFMGIIRAPVLDTRTAIPQWGFHCTACKPHHYGRPLHWRRKFTKDSYRNHIRECGEIIDGKHKHE</sequence>
<dbReference type="Pfam" id="PF00646">
    <property type="entry name" value="F-box"/>
    <property type="match status" value="1"/>
</dbReference>
<dbReference type="InterPro" id="IPR001810">
    <property type="entry name" value="F-box_dom"/>
</dbReference>
<dbReference type="SUPFAM" id="SSF81383">
    <property type="entry name" value="F-box domain"/>
    <property type="match status" value="1"/>
</dbReference>
<keyword evidence="4" id="KW-1185">Reference proteome</keyword>
<dbReference type="EMBL" id="MDYP01000083">
    <property type="protein sequence ID" value="OQD97562.1"/>
    <property type="molecule type" value="Genomic_DNA"/>
</dbReference>
<protein>
    <recommendedName>
        <fullName evidence="2">F-box domain-containing protein</fullName>
    </recommendedName>
</protein>
<dbReference type="AlphaFoldDB" id="A0A1V6R8P2"/>
<evidence type="ECO:0000313" key="4">
    <source>
        <dbReference type="Proteomes" id="UP000191518"/>
    </source>
</evidence>
<dbReference type="STRING" id="29845.A0A1V6R8P2"/>
<dbReference type="PROSITE" id="PS50181">
    <property type="entry name" value="FBOX"/>
    <property type="match status" value="1"/>
</dbReference>
<comment type="caution">
    <text evidence="3">The sequence shown here is derived from an EMBL/GenBank/DDBJ whole genome shotgun (WGS) entry which is preliminary data.</text>
</comment>
<organism evidence="3 4">
    <name type="scientific">Penicillium vulpinum</name>
    <dbReference type="NCBI Taxonomy" id="29845"/>
    <lineage>
        <taxon>Eukaryota</taxon>
        <taxon>Fungi</taxon>
        <taxon>Dikarya</taxon>
        <taxon>Ascomycota</taxon>
        <taxon>Pezizomycotina</taxon>
        <taxon>Eurotiomycetes</taxon>
        <taxon>Eurotiomycetidae</taxon>
        <taxon>Eurotiales</taxon>
        <taxon>Aspergillaceae</taxon>
        <taxon>Penicillium</taxon>
    </lineage>
</organism>
<dbReference type="CDD" id="cd09917">
    <property type="entry name" value="F-box_SF"/>
    <property type="match status" value="1"/>
</dbReference>
<proteinExistence type="predicted"/>
<name>A0A1V6R8P2_9EURO</name>
<feature type="region of interest" description="Disordered" evidence="1">
    <location>
        <begin position="235"/>
        <end position="254"/>
    </location>
</feature>
<evidence type="ECO:0000259" key="2">
    <source>
        <dbReference type="PROSITE" id="PS50181"/>
    </source>
</evidence>
<dbReference type="Proteomes" id="UP000191518">
    <property type="component" value="Unassembled WGS sequence"/>
</dbReference>
<accession>A0A1V6R8P2</accession>